<dbReference type="CDD" id="cd01668">
    <property type="entry name" value="TGS_RSH"/>
    <property type="match status" value="1"/>
</dbReference>
<dbReference type="SMART" id="SM00471">
    <property type="entry name" value="HDc"/>
    <property type="match status" value="1"/>
</dbReference>
<gene>
    <name evidence="5" type="ORF">DIT26_07775</name>
    <name evidence="6" type="ORF">XE02_0441</name>
</gene>
<dbReference type="SUPFAM" id="SSF109604">
    <property type="entry name" value="HD-domain/PDEase-like"/>
    <property type="match status" value="1"/>
</dbReference>
<dbReference type="Pfam" id="PF19296">
    <property type="entry name" value="RelA_AH_RIS"/>
    <property type="match status" value="1"/>
</dbReference>
<dbReference type="FunFam" id="3.10.20.30:FF:000002">
    <property type="entry name" value="GTP pyrophosphokinase (RelA/SpoT)"/>
    <property type="match status" value="1"/>
</dbReference>
<dbReference type="Pfam" id="PF13328">
    <property type="entry name" value="HD_4"/>
    <property type="match status" value="1"/>
</dbReference>
<dbReference type="GO" id="GO:0015969">
    <property type="term" value="P:guanosine tetraphosphate metabolic process"/>
    <property type="evidence" value="ECO:0007669"/>
    <property type="project" value="InterPro"/>
</dbReference>
<accession>A0A101I8E3</accession>
<evidence type="ECO:0000259" key="4">
    <source>
        <dbReference type="PROSITE" id="PS51880"/>
    </source>
</evidence>
<dbReference type="InterPro" id="IPR043519">
    <property type="entry name" value="NT_sf"/>
</dbReference>
<dbReference type="InterPro" id="IPR002912">
    <property type="entry name" value="ACT_dom"/>
</dbReference>
<feature type="domain" description="HD" evidence="3">
    <location>
        <begin position="53"/>
        <end position="159"/>
    </location>
</feature>
<comment type="similarity">
    <text evidence="2">Belongs to the relA/spoT family.</text>
</comment>
<name>A0A101I8E3_9BACT</name>
<dbReference type="InterPro" id="IPR004095">
    <property type="entry name" value="TGS"/>
</dbReference>
<dbReference type="InterPro" id="IPR007685">
    <property type="entry name" value="RelA_SpoT"/>
</dbReference>
<dbReference type="InterPro" id="IPR004811">
    <property type="entry name" value="RelA/Spo_fam"/>
</dbReference>
<reference evidence="7" key="2">
    <citation type="journal article" date="2015" name="MBio">
        <title>Genome-Resolved Metagenomic Analysis Reveals Roles for Candidate Phyla and Other Microbial Community Members in Biogeochemical Transformations in Oil Reservoirs.</title>
        <authorList>
            <person name="Hu P."/>
            <person name="Tom L."/>
            <person name="Singh A."/>
            <person name="Thomas B.C."/>
            <person name="Baker B.J."/>
            <person name="Piceno Y.M."/>
            <person name="Andersen G.L."/>
            <person name="Banfield J.F."/>
        </authorList>
    </citation>
    <scope>NUCLEOTIDE SEQUENCE [LARGE SCALE GENOMIC DNA]</scope>
</reference>
<dbReference type="SMART" id="SM00954">
    <property type="entry name" value="RelA_SpoT"/>
    <property type="match status" value="1"/>
</dbReference>
<sequence length="725" mass="83227">MARAEIDAQILLGDLESILQYRLKRREKERIFDAYEFARFHHQEQMRDSGEPFISHPIEVAKILAQFSADNDTIVAGILHDIVEDCNVPLSEIAEKYGETVALIVDGVTKISNLKLNEKLESKIVKSRMKVETLRKMLLALSEDPRIIIVKLADRLHNMRTLDFLKDSEKKRDKARETIQIYAPIAHRIGMHKIQAELEDLSFKYEYPEEFKELKFKVNRKLKERQDIMDEYKEIVLRELRKNRISALIEGRVKHLYSIWQKMIKKNRSFDEVFDLIALRIITGDEVNCYKILGAVHSLWPPMPGRFKDYIAAPKSNGYKSLHTTLITHRGEPLEIQIRSERMHKEAEYGVASHWVYKEGIDVKDRTWFTQLVDWQKDFIESFKDMESISRELEVEEVFVFTPKGEVVHLPKGATPIDFAYAIHTEVGHHYSGAKVNDRLVPVNYELQLGDRVEVIVNKSSEGPSLDWLKYVRANSTKAKIKRFFKNEYSAKLVERGKEIFRKISKRLAISMDDLIQGEQIKSLMNRLGAHNENDLFSKLGDGSITMGEVLSILAPKEEEVETLPEETELVKQKQAKGNEVAVGGETGIAVYFAKCCTPLPGDDIIAVMSSRGISIHNRNCRNLKDISEDKLVEAHWNIVTGGKFNAWIVVEFDGTDKTLIHKFLERLENKNAKVMKYSVEAGRWGYDTLIANILVKDVAHLTSVMESLRGMKGVQNVKRFGGVA</sequence>
<dbReference type="InterPro" id="IPR012676">
    <property type="entry name" value="TGS-like"/>
</dbReference>
<dbReference type="InterPro" id="IPR012675">
    <property type="entry name" value="Beta-grasp_dom_sf"/>
</dbReference>
<dbReference type="CDD" id="cd00077">
    <property type="entry name" value="HDc"/>
    <property type="match status" value="1"/>
</dbReference>
<dbReference type="PANTHER" id="PTHR21262:SF31">
    <property type="entry name" value="GTP PYROPHOSPHOKINASE"/>
    <property type="match status" value="1"/>
</dbReference>
<dbReference type="FunFam" id="3.30.460.10:FF:000001">
    <property type="entry name" value="GTP pyrophosphokinase RelA"/>
    <property type="match status" value="1"/>
</dbReference>
<reference evidence="6" key="1">
    <citation type="journal article" date="2015" name="MBio">
        <title>Genome-resolved metagenomic analysis reveals roles for candidate phyla and other microbial community members in biogeochemical transformations in oil reservoirs.</title>
        <authorList>
            <person name="Hu P."/>
            <person name="Tom L."/>
            <person name="Singh A."/>
            <person name="Thomas B.C."/>
            <person name="Baker B.J."/>
            <person name="Piceno Y.M."/>
            <person name="Andersen G.L."/>
            <person name="Banfield J.F."/>
        </authorList>
    </citation>
    <scope>NUCLEOTIDE SEQUENCE [LARGE SCALE GENOMIC DNA]</scope>
    <source>
        <strain evidence="6">46_70</strain>
    </source>
</reference>
<dbReference type="PANTHER" id="PTHR21262">
    <property type="entry name" value="GUANOSINE-3',5'-BIS DIPHOSPHATE 3'-PYROPHOSPHOHYDROLASE"/>
    <property type="match status" value="1"/>
</dbReference>
<dbReference type="Pfam" id="PF13291">
    <property type="entry name" value="ACT_4"/>
    <property type="match status" value="1"/>
</dbReference>
<dbReference type="FunFam" id="1.10.3210.10:FF:000001">
    <property type="entry name" value="GTP pyrophosphokinase RelA"/>
    <property type="match status" value="1"/>
</dbReference>
<dbReference type="Gene3D" id="1.10.3210.10">
    <property type="entry name" value="Hypothetical protein af1432"/>
    <property type="match status" value="1"/>
</dbReference>
<dbReference type="GO" id="GO:0016787">
    <property type="term" value="F:hydrolase activity"/>
    <property type="evidence" value="ECO:0007669"/>
    <property type="project" value="UniProtKB-KW"/>
</dbReference>
<dbReference type="Proteomes" id="UP000264215">
    <property type="component" value="Unassembled WGS sequence"/>
</dbReference>
<comment type="caution">
    <text evidence="6">The sequence shown here is derived from an EMBL/GenBank/DDBJ whole genome shotgun (WGS) entry which is preliminary data.</text>
</comment>
<evidence type="ECO:0000313" key="7">
    <source>
        <dbReference type="Proteomes" id="UP000055014"/>
    </source>
</evidence>
<dbReference type="EMBL" id="LGGW01000024">
    <property type="protein sequence ID" value="KUK90676.1"/>
    <property type="molecule type" value="Genomic_DNA"/>
</dbReference>
<comment type="function">
    <text evidence="2">In eubacteria ppGpp (guanosine 3'-diphosphate 5'-diphosphate) is a mediator of the stringent response that coordinates a variety of cellular activities in response to changes in nutritional abundance.</text>
</comment>
<dbReference type="InterPro" id="IPR033655">
    <property type="entry name" value="TGS_RelA/SpoT"/>
</dbReference>
<dbReference type="PROSITE" id="PS51831">
    <property type="entry name" value="HD"/>
    <property type="match status" value="1"/>
</dbReference>
<dbReference type="Pfam" id="PF02824">
    <property type="entry name" value="TGS"/>
    <property type="match status" value="1"/>
</dbReference>
<dbReference type="InterPro" id="IPR006674">
    <property type="entry name" value="HD_domain"/>
</dbReference>
<dbReference type="AlphaFoldDB" id="A0A101I8E3"/>
<evidence type="ECO:0000313" key="5">
    <source>
        <dbReference type="EMBL" id="HCO70454.1"/>
    </source>
</evidence>
<dbReference type="EMBL" id="DQBS01000174">
    <property type="protein sequence ID" value="HCO70454.1"/>
    <property type="molecule type" value="Genomic_DNA"/>
</dbReference>
<dbReference type="InterPro" id="IPR003607">
    <property type="entry name" value="HD/PDEase_dom"/>
</dbReference>
<dbReference type="InterPro" id="IPR045600">
    <property type="entry name" value="RelA/SpoT_AH_RIS"/>
</dbReference>
<dbReference type="Pfam" id="PF04607">
    <property type="entry name" value="RelA_SpoT"/>
    <property type="match status" value="1"/>
</dbReference>
<evidence type="ECO:0000313" key="6">
    <source>
        <dbReference type="EMBL" id="KUK90676.1"/>
    </source>
</evidence>
<evidence type="ECO:0000259" key="3">
    <source>
        <dbReference type="PROSITE" id="PS51831"/>
    </source>
</evidence>
<dbReference type="GO" id="GO:0005886">
    <property type="term" value="C:plasma membrane"/>
    <property type="evidence" value="ECO:0007669"/>
    <property type="project" value="TreeGrafter"/>
</dbReference>
<feature type="domain" description="TGS" evidence="4">
    <location>
        <begin position="394"/>
        <end position="457"/>
    </location>
</feature>
<comment type="pathway">
    <text evidence="1">Purine metabolism.</text>
</comment>
<protein>
    <submittedName>
        <fullName evidence="6">(P)ppGpp synthetase, RelA/SpoT family</fullName>
    </submittedName>
    <submittedName>
        <fullName evidence="5">Bifunctional (P)ppGpp synthetase/guanosine-3',5'-bis(Diphosphate) 3'-pyrophosphohydrolase</fullName>
    </submittedName>
</protein>
<evidence type="ECO:0000256" key="2">
    <source>
        <dbReference type="RuleBase" id="RU003847"/>
    </source>
</evidence>
<evidence type="ECO:0000313" key="8">
    <source>
        <dbReference type="Proteomes" id="UP000264215"/>
    </source>
</evidence>
<reference evidence="5 8" key="3">
    <citation type="journal article" date="2018" name="Nat. Biotechnol.">
        <title>A standardized bacterial taxonomy based on genome phylogeny substantially revises the tree of life.</title>
        <authorList>
            <person name="Parks D.H."/>
            <person name="Chuvochina M."/>
            <person name="Waite D.W."/>
            <person name="Rinke C."/>
            <person name="Skarshewski A."/>
            <person name="Chaumeil P.A."/>
            <person name="Hugenholtz P."/>
        </authorList>
    </citation>
    <scope>NUCLEOTIDE SEQUENCE [LARGE SCALE GENOMIC DNA]</scope>
    <source>
        <strain evidence="5">UBA9905</strain>
    </source>
</reference>
<dbReference type="PATRIC" id="fig|1236046.5.peg.1614"/>
<evidence type="ECO:0000256" key="1">
    <source>
        <dbReference type="ARBA" id="ARBA00025704"/>
    </source>
</evidence>
<dbReference type="PROSITE" id="PS51880">
    <property type="entry name" value="TGS"/>
    <property type="match status" value="1"/>
</dbReference>
<proteinExistence type="inferred from homology"/>
<organism evidence="6 7">
    <name type="scientific">Mesotoga infera</name>
    <dbReference type="NCBI Taxonomy" id="1236046"/>
    <lineage>
        <taxon>Bacteria</taxon>
        <taxon>Thermotogati</taxon>
        <taxon>Thermotogota</taxon>
        <taxon>Thermotogae</taxon>
        <taxon>Kosmotogales</taxon>
        <taxon>Kosmotogaceae</taxon>
        <taxon>Mesotoga</taxon>
    </lineage>
</organism>
<dbReference type="Gene3D" id="3.10.20.30">
    <property type="match status" value="1"/>
</dbReference>
<dbReference type="NCBIfam" id="TIGR00691">
    <property type="entry name" value="spoT_relA"/>
    <property type="match status" value="1"/>
</dbReference>
<dbReference type="SUPFAM" id="SSF81301">
    <property type="entry name" value="Nucleotidyltransferase"/>
    <property type="match status" value="1"/>
</dbReference>
<keyword evidence="5" id="KW-0378">Hydrolase</keyword>
<dbReference type="CDD" id="cd05399">
    <property type="entry name" value="NT_Rel-Spo_like"/>
    <property type="match status" value="1"/>
</dbReference>
<dbReference type="Gene3D" id="3.30.460.10">
    <property type="entry name" value="Beta Polymerase, domain 2"/>
    <property type="match status" value="1"/>
</dbReference>
<dbReference type="Proteomes" id="UP000055014">
    <property type="component" value="Unassembled WGS sequence"/>
</dbReference>
<dbReference type="SUPFAM" id="SSF81271">
    <property type="entry name" value="TGS-like"/>
    <property type="match status" value="1"/>
</dbReference>